<accession>A0A9I9E773</accession>
<name>A0A9I9E773_CUCME</name>
<sequence>MWNLQYNFLVEVPTTSQPMVLENYFLWYKSITRRFITQEDAFYHCMYDFVEEVQTFFMEHDIEALGNICDRTTRVV</sequence>
<dbReference type="Gramene" id="MELO3C029728.2.1">
    <property type="protein sequence ID" value="MELO3C029728.2.1"/>
    <property type="gene ID" value="MELO3C029728.2"/>
</dbReference>
<protein>
    <submittedName>
        <fullName evidence="1">Uncharacterized protein</fullName>
    </submittedName>
</protein>
<reference evidence="1" key="1">
    <citation type="submission" date="2023-03" db="UniProtKB">
        <authorList>
            <consortium name="EnsemblPlants"/>
        </authorList>
    </citation>
    <scope>IDENTIFICATION</scope>
</reference>
<dbReference type="AlphaFoldDB" id="A0A9I9E773"/>
<dbReference type="EnsemblPlants" id="MELO3C029728.2.1">
    <property type="protein sequence ID" value="MELO3C029728.2.1"/>
    <property type="gene ID" value="MELO3C029728.2"/>
</dbReference>
<organism evidence="1">
    <name type="scientific">Cucumis melo</name>
    <name type="common">Muskmelon</name>
    <dbReference type="NCBI Taxonomy" id="3656"/>
    <lineage>
        <taxon>Eukaryota</taxon>
        <taxon>Viridiplantae</taxon>
        <taxon>Streptophyta</taxon>
        <taxon>Embryophyta</taxon>
        <taxon>Tracheophyta</taxon>
        <taxon>Spermatophyta</taxon>
        <taxon>Magnoliopsida</taxon>
        <taxon>eudicotyledons</taxon>
        <taxon>Gunneridae</taxon>
        <taxon>Pentapetalae</taxon>
        <taxon>rosids</taxon>
        <taxon>fabids</taxon>
        <taxon>Cucurbitales</taxon>
        <taxon>Cucurbitaceae</taxon>
        <taxon>Benincaseae</taxon>
        <taxon>Cucumis</taxon>
    </lineage>
</organism>
<evidence type="ECO:0000313" key="1">
    <source>
        <dbReference type="EnsemblPlants" id="MELO3C029728.2.1"/>
    </source>
</evidence>
<proteinExistence type="predicted"/>